<dbReference type="Proteomes" id="UP000181901">
    <property type="component" value="Unassembled WGS sequence"/>
</dbReference>
<evidence type="ECO:0000313" key="12">
    <source>
        <dbReference type="Proteomes" id="UP000181901"/>
    </source>
</evidence>
<sequence>MFDFGVILAQYPQLLKGAWQTLSLSLISILIGFVFGHLLCFGKMSERPLLRRTCALYISFFRGTPLLVQLSIIFYFLPLADINIPSVLAAVLCLSMNTAAFQAEILRGGFQALPGGQVEAARDLGFTPLQIRLHIQVPQVFRATLPALLNETIDILKNSALISTIAVTDLMRMSQTIASSTYRPVESFAVAGAIYFIMTYAIGKFGLYLERRLRIS</sequence>
<organism evidence="11 12">
    <name type="scientific">Pseudodesulfovibrio hydrargyri</name>
    <dbReference type="NCBI Taxonomy" id="2125990"/>
    <lineage>
        <taxon>Bacteria</taxon>
        <taxon>Pseudomonadati</taxon>
        <taxon>Thermodesulfobacteriota</taxon>
        <taxon>Desulfovibrionia</taxon>
        <taxon>Desulfovibrionales</taxon>
        <taxon>Desulfovibrionaceae</taxon>
    </lineage>
</organism>
<protein>
    <submittedName>
        <fullName evidence="11">Arginine transport system permease protein ArtQ</fullName>
    </submittedName>
</protein>
<keyword evidence="12" id="KW-1185">Reference proteome</keyword>
<dbReference type="Gene3D" id="1.10.3720.10">
    <property type="entry name" value="MetI-like"/>
    <property type="match status" value="1"/>
</dbReference>
<reference evidence="11 12" key="1">
    <citation type="submission" date="2015-09" db="EMBL/GenBank/DDBJ databases">
        <title>Genome of Desulfovibrio dechloracetivorans BerOc1, a mercury methylating strain isolated from highly hydrocarbons and metals contaminated coastal sediments.</title>
        <authorList>
            <person name="Goni Urriza M."/>
            <person name="Gassie C."/>
            <person name="Bouchez O."/>
            <person name="Klopp C."/>
            <person name="Ranchou-Peyruse A."/>
            <person name="Remy G."/>
        </authorList>
    </citation>
    <scope>NUCLEOTIDE SEQUENCE [LARGE SCALE GENOMIC DNA]</scope>
    <source>
        <strain evidence="11 12">BerOc1</strain>
    </source>
</reference>
<comment type="caution">
    <text evidence="11">The sequence shown here is derived from an EMBL/GenBank/DDBJ whole genome shotgun (WGS) entry which is preliminary data.</text>
</comment>
<keyword evidence="6" id="KW-0029">Amino-acid transport</keyword>
<proteinExistence type="inferred from homology"/>
<dbReference type="PROSITE" id="PS50928">
    <property type="entry name" value="ABC_TM1"/>
    <property type="match status" value="1"/>
</dbReference>
<dbReference type="InterPro" id="IPR000515">
    <property type="entry name" value="MetI-like"/>
</dbReference>
<comment type="subcellular location">
    <subcellularLocation>
        <location evidence="1">Cell inner membrane</location>
        <topology evidence="1">Multi-pass membrane protein</topology>
    </subcellularLocation>
    <subcellularLocation>
        <location evidence="9">Cell membrane</location>
        <topology evidence="9">Multi-pass membrane protein</topology>
    </subcellularLocation>
</comment>
<dbReference type="InterPro" id="IPR035906">
    <property type="entry name" value="MetI-like_sf"/>
</dbReference>
<evidence type="ECO:0000256" key="2">
    <source>
        <dbReference type="ARBA" id="ARBA00010072"/>
    </source>
</evidence>
<dbReference type="NCBIfam" id="TIGR01726">
    <property type="entry name" value="HEQRo_perm_3TM"/>
    <property type="match status" value="1"/>
</dbReference>
<dbReference type="Pfam" id="PF00528">
    <property type="entry name" value="BPD_transp_1"/>
    <property type="match status" value="1"/>
</dbReference>
<evidence type="ECO:0000256" key="4">
    <source>
        <dbReference type="ARBA" id="ARBA00022475"/>
    </source>
</evidence>
<keyword evidence="4" id="KW-1003">Cell membrane</keyword>
<evidence type="ECO:0000256" key="8">
    <source>
        <dbReference type="ARBA" id="ARBA00023136"/>
    </source>
</evidence>
<keyword evidence="3 9" id="KW-0813">Transport</keyword>
<feature type="domain" description="ABC transmembrane type-1" evidence="10">
    <location>
        <begin position="18"/>
        <end position="206"/>
    </location>
</feature>
<evidence type="ECO:0000256" key="3">
    <source>
        <dbReference type="ARBA" id="ARBA00022448"/>
    </source>
</evidence>
<gene>
    <name evidence="11" type="primary">artQ</name>
    <name evidence="11" type="ORF">BerOc1_00937</name>
</gene>
<dbReference type="RefSeq" id="WP_071544573.1">
    <property type="nucleotide sequence ID" value="NZ_LKAQ01000004.1"/>
</dbReference>
<accession>A0A1J5MSN1</accession>
<evidence type="ECO:0000256" key="1">
    <source>
        <dbReference type="ARBA" id="ARBA00004429"/>
    </source>
</evidence>
<dbReference type="PANTHER" id="PTHR30614:SF0">
    <property type="entry name" value="L-CYSTINE TRANSPORT SYSTEM PERMEASE PROTEIN TCYL"/>
    <property type="match status" value="1"/>
</dbReference>
<evidence type="ECO:0000256" key="6">
    <source>
        <dbReference type="ARBA" id="ARBA00022970"/>
    </source>
</evidence>
<evidence type="ECO:0000313" key="11">
    <source>
        <dbReference type="EMBL" id="OIQ49018.1"/>
    </source>
</evidence>
<feature type="transmembrane region" description="Helical" evidence="9">
    <location>
        <begin position="22"/>
        <end position="42"/>
    </location>
</feature>
<dbReference type="EMBL" id="LKAQ01000004">
    <property type="protein sequence ID" value="OIQ49018.1"/>
    <property type="molecule type" value="Genomic_DNA"/>
</dbReference>
<name>A0A1J5MSN1_9BACT</name>
<comment type="similarity">
    <text evidence="2">Belongs to the binding-protein-dependent transport system permease family. HisMQ subfamily.</text>
</comment>
<dbReference type="InterPro" id="IPR010065">
    <property type="entry name" value="AA_ABC_transptr_permease_3TM"/>
</dbReference>
<dbReference type="InterPro" id="IPR043429">
    <property type="entry name" value="ArtM/GltK/GlnP/TcyL/YhdX-like"/>
</dbReference>
<dbReference type="SUPFAM" id="SSF161098">
    <property type="entry name" value="MetI-like"/>
    <property type="match status" value="1"/>
</dbReference>
<keyword evidence="7 9" id="KW-1133">Transmembrane helix</keyword>
<dbReference type="GO" id="GO:0043190">
    <property type="term" value="C:ATP-binding cassette (ABC) transporter complex"/>
    <property type="evidence" value="ECO:0007669"/>
    <property type="project" value="InterPro"/>
</dbReference>
<dbReference type="OrthoDB" id="3181282at2"/>
<dbReference type="GO" id="GO:0006865">
    <property type="term" value="P:amino acid transport"/>
    <property type="evidence" value="ECO:0007669"/>
    <property type="project" value="UniProtKB-KW"/>
</dbReference>
<evidence type="ECO:0000256" key="5">
    <source>
        <dbReference type="ARBA" id="ARBA00022692"/>
    </source>
</evidence>
<evidence type="ECO:0000256" key="9">
    <source>
        <dbReference type="RuleBase" id="RU363032"/>
    </source>
</evidence>
<feature type="transmembrane region" description="Helical" evidence="9">
    <location>
        <begin position="54"/>
        <end position="77"/>
    </location>
</feature>
<dbReference type="PANTHER" id="PTHR30614">
    <property type="entry name" value="MEMBRANE COMPONENT OF AMINO ACID ABC TRANSPORTER"/>
    <property type="match status" value="1"/>
</dbReference>
<dbReference type="AlphaFoldDB" id="A0A1J5MSN1"/>
<dbReference type="CDD" id="cd06261">
    <property type="entry name" value="TM_PBP2"/>
    <property type="match status" value="1"/>
</dbReference>
<dbReference type="GO" id="GO:0022857">
    <property type="term" value="F:transmembrane transporter activity"/>
    <property type="evidence" value="ECO:0007669"/>
    <property type="project" value="InterPro"/>
</dbReference>
<evidence type="ECO:0000256" key="7">
    <source>
        <dbReference type="ARBA" id="ARBA00022989"/>
    </source>
</evidence>
<keyword evidence="5 9" id="KW-0812">Transmembrane</keyword>
<feature type="transmembrane region" description="Helical" evidence="9">
    <location>
        <begin position="188"/>
        <end position="209"/>
    </location>
</feature>
<evidence type="ECO:0000259" key="10">
    <source>
        <dbReference type="PROSITE" id="PS50928"/>
    </source>
</evidence>
<keyword evidence="8 9" id="KW-0472">Membrane</keyword>